<sequence>MVFWAVQSTVSTSMIGQRVAEALSLPLQELATTAGVHRNTIRSHPESPKLQHYLREMLRVMSAASASQSDFNRVLFWFKNVPISSFNHKTALQLIAEGRTDDIVAYLESIQSGYVG</sequence>
<dbReference type="AlphaFoldDB" id="A0A2T5HZS4"/>
<dbReference type="EMBL" id="QAOK01000057">
    <property type="protein sequence ID" value="PTQ77074.1"/>
    <property type="molecule type" value="Genomic_DNA"/>
</dbReference>
<dbReference type="Proteomes" id="UP000244152">
    <property type="component" value="Unassembled WGS sequence"/>
</dbReference>
<name>A0A2T5HZS4_9PROT</name>
<gene>
    <name evidence="1" type="ORF">C8R21_1576</name>
</gene>
<accession>A0A2T5HZS4</accession>
<comment type="caution">
    <text evidence="1">The sequence shown here is derived from an EMBL/GenBank/DDBJ whole genome shotgun (WGS) entry which is preliminary data.</text>
</comment>
<reference evidence="1 2" key="1">
    <citation type="submission" date="2018-04" db="EMBL/GenBank/DDBJ databases">
        <title>Active sludge and wastewater microbial communities from Klosterneuburg, Austria.</title>
        <authorList>
            <person name="Wagner M."/>
        </authorList>
    </citation>
    <scope>NUCLEOTIDE SEQUENCE [LARGE SCALE GENOMIC DNA]</scope>
    <source>
        <strain evidence="1 2">Nl12</strain>
    </source>
</reference>
<evidence type="ECO:0000313" key="1">
    <source>
        <dbReference type="EMBL" id="PTQ77074.1"/>
    </source>
</evidence>
<evidence type="ECO:0000313" key="2">
    <source>
        <dbReference type="Proteomes" id="UP000244152"/>
    </source>
</evidence>
<organism evidence="1 2">
    <name type="scientific">Nitrosospira multiformis</name>
    <dbReference type="NCBI Taxonomy" id="1231"/>
    <lineage>
        <taxon>Bacteria</taxon>
        <taxon>Pseudomonadati</taxon>
        <taxon>Pseudomonadota</taxon>
        <taxon>Betaproteobacteria</taxon>
        <taxon>Nitrosomonadales</taxon>
        <taxon>Nitrosomonadaceae</taxon>
        <taxon>Nitrosospira</taxon>
    </lineage>
</organism>
<protein>
    <recommendedName>
        <fullName evidence="3">Antitoxin Xre/MbcA/ParS-like toxin-binding domain-containing protein</fullName>
    </recommendedName>
</protein>
<proteinExistence type="predicted"/>
<evidence type="ECO:0008006" key="3">
    <source>
        <dbReference type="Google" id="ProtNLM"/>
    </source>
</evidence>